<comment type="caution">
    <text evidence="12">The sequence shown here is derived from an EMBL/GenBank/DDBJ whole genome shotgun (WGS) entry which is preliminary data.</text>
</comment>
<proteinExistence type="inferred from homology"/>
<comment type="similarity">
    <text evidence="2">Belongs to the G-protein coupled receptor 1 family.</text>
</comment>
<evidence type="ECO:0000256" key="8">
    <source>
        <dbReference type="ARBA" id="ARBA00023224"/>
    </source>
</evidence>
<keyword evidence="3 9" id="KW-0812">Transmembrane</keyword>
<evidence type="ECO:0000256" key="6">
    <source>
        <dbReference type="ARBA" id="ARBA00023136"/>
    </source>
</evidence>
<dbReference type="PANTHER" id="PTHR24235:SF12">
    <property type="entry name" value="G-PROTEIN COUPLED RECEPTORS FAMILY 1 PROFILE DOMAIN-CONTAINING PROTEIN"/>
    <property type="match status" value="1"/>
</dbReference>
<evidence type="ECO:0000256" key="5">
    <source>
        <dbReference type="ARBA" id="ARBA00023040"/>
    </source>
</evidence>
<evidence type="ECO:0000313" key="13">
    <source>
        <dbReference type="Proteomes" id="UP001381693"/>
    </source>
</evidence>
<reference evidence="12 13" key="1">
    <citation type="submission" date="2023-11" db="EMBL/GenBank/DDBJ databases">
        <title>Halocaridina rubra genome assembly.</title>
        <authorList>
            <person name="Smith C."/>
        </authorList>
    </citation>
    <scope>NUCLEOTIDE SEQUENCE [LARGE SCALE GENOMIC DNA]</scope>
    <source>
        <strain evidence="12">EP-1</strain>
        <tissue evidence="12">Whole</tissue>
    </source>
</reference>
<dbReference type="InterPro" id="IPR017452">
    <property type="entry name" value="GPCR_Rhodpsn_7TM"/>
</dbReference>
<comment type="subcellular location">
    <subcellularLocation>
        <location evidence="1">Membrane</location>
        <topology evidence="1">Multi-pass membrane protein</topology>
    </subcellularLocation>
</comment>
<keyword evidence="6 9" id="KW-0472">Membrane</keyword>
<accession>A0AAN8ZY49</accession>
<protein>
    <recommendedName>
        <fullName evidence="11">G-protein coupled receptors family 1 profile domain-containing protein</fullName>
    </recommendedName>
</protein>
<evidence type="ECO:0000256" key="10">
    <source>
        <dbReference type="SAM" id="SignalP"/>
    </source>
</evidence>
<dbReference type="GO" id="GO:0004930">
    <property type="term" value="F:G protein-coupled receptor activity"/>
    <property type="evidence" value="ECO:0007669"/>
    <property type="project" value="UniProtKB-KW"/>
</dbReference>
<evidence type="ECO:0000256" key="3">
    <source>
        <dbReference type="ARBA" id="ARBA00022692"/>
    </source>
</evidence>
<evidence type="ECO:0000259" key="11">
    <source>
        <dbReference type="PROSITE" id="PS50262"/>
    </source>
</evidence>
<organism evidence="12 13">
    <name type="scientific">Halocaridina rubra</name>
    <name type="common">Hawaiian red shrimp</name>
    <dbReference type="NCBI Taxonomy" id="373956"/>
    <lineage>
        <taxon>Eukaryota</taxon>
        <taxon>Metazoa</taxon>
        <taxon>Ecdysozoa</taxon>
        <taxon>Arthropoda</taxon>
        <taxon>Crustacea</taxon>
        <taxon>Multicrustacea</taxon>
        <taxon>Malacostraca</taxon>
        <taxon>Eumalacostraca</taxon>
        <taxon>Eucarida</taxon>
        <taxon>Decapoda</taxon>
        <taxon>Pleocyemata</taxon>
        <taxon>Caridea</taxon>
        <taxon>Atyoidea</taxon>
        <taxon>Atyidae</taxon>
        <taxon>Halocaridina</taxon>
    </lineage>
</organism>
<dbReference type="GO" id="GO:0016020">
    <property type="term" value="C:membrane"/>
    <property type="evidence" value="ECO:0007669"/>
    <property type="project" value="UniProtKB-SubCell"/>
</dbReference>
<dbReference type="InterPro" id="IPR000276">
    <property type="entry name" value="GPCR_Rhodpsn"/>
</dbReference>
<evidence type="ECO:0000256" key="9">
    <source>
        <dbReference type="SAM" id="Phobius"/>
    </source>
</evidence>
<feature type="transmembrane region" description="Helical" evidence="9">
    <location>
        <begin position="465"/>
        <end position="491"/>
    </location>
</feature>
<dbReference type="Pfam" id="PF00001">
    <property type="entry name" value="7tm_1"/>
    <property type="match status" value="1"/>
</dbReference>
<keyword evidence="10" id="KW-0732">Signal</keyword>
<dbReference type="AlphaFoldDB" id="A0AAN8ZY49"/>
<feature type="transmembrane region" description="Helical" evidence="9">
    <location>
        <begin position="333"/>
        <end position="353"/>
    </location>
</feature>
<feature type="signal peptide" evidence="10">
    <location>
        <begin position="1"/>
        <end position="20"/>
    </location>
</feature>
<keyword evidence="4 9" id="KW-1133">Transmembrane helix</keyword>
<dbReference type="PRINTS" id="PR00237">
    <property type="entry name" value="GPCRRHODOPSN"/>
</dbReference>
<feature type="transmembrane region" description="Helical" evidence="9">
    <location>
        <begin position="373"/>
        <end position="397"/>
    </location>
</feature>
<sequence length="502" mass="57799">MNSANYITVLLIIYIVFVQSQCMPEVFKRIKEKADFQILCSMTLRSNNSFSMINNSELENVEQVQVQTSKEYSLSTLEREQEIECIQRYYKELNYYSAKDHSTSSVMGTREKELHFDIARRNGVEKPAKRKAKDSTKVYGNEKGINLTSNISKVIPAGREIQNIFEKCCLVSDRPICITKDNSTSYLTNDDIPTLLPLGDQVSQMSHTLTPGTHFLHQMCDKLGSAICLASLECEEEDIKRNCSILEPCILDVSYRLHACIDGFLYESSWNEPEVVIICAFFPYNVWVEKDLVEKIIKATFMVPVSLIAAVANGIVIYVIMRHRHLHKPINILVGNMALAQILLAAICPYFFLISDFNQNYAFDYAGCKTQGFLELLLMMVSEYSLLCICTQRLVIVTSRQFLGEKNTSRRKRPKLKGAFTICFCIWFLAATVASPVAVNRFFAKRRWLNYEETFCSEWEWMTRLYWPSLAFVLIYFPLLTLIGAYMVIFFKVSGYRKPIHY</sequence>
<dbReference type="Gene3D" id="1.20.1070.10">
    <property type="entry name" value="Rhodopsin 7-helix transmembrane proteins"/>
    <property type="match status" value="1"/>
</dbReference>
<keyword evidence="5" id="KW-0297">G-protein coupled receptor</keyword>
<feature type="domain" description="G-protein coupled receptors family 1 profile" evidence="11">
    <location>
        <begin position="312"/>
        <end position="502"/>
    </location>
</feature>
<feature type="transmembrane region" description="Helical" evidence="9">
    <location>
        <begin position="418"/>
        <end position="439"/>
    </location>
</feature>
<dbReference type="SUPFAM" id="SSF81321">
    <property type="entry name" value="Family A G protein-coupled receptor-like"/>
    <property type="match status" value="1"/>
</dbReference>
<evidence type="ECO:0000313" key="12">
    <source>
        <dbReference type="EMBL" id="KAK7022865.1"/>
    </source>
</evidence>
<name>A0AAN8ZY49_HALRR</name>
<dbReference type="EMBL" id="JAXCGZ010022833">
    <property type="protein sequence ID" value="KAK7022865.1"/>
    <property type="molecule type" value="Genomic_DNA"/>
</dbReference>
<keyword evidence="7" id="KW-0675">Receptor</keyword>
<evidence type="ECO:0000256" key="2">
    <source>
        <dbReference type="ARBA" id="ARBA00010663"/>
    </source>
</evidence>
<feature type="chain" id="PRO_5042916191" description="G-protein coupled receptors family 1 profile domain-containing protein" evidence="10">
    <location>
        <begin position="21"/>
        <end position="502"/>
    </location>
</feature>
<dbReference type="Proteomes" id="UP001381693">
    <property type="component" value="Unassembled WGS sequence"/>
</dbReference>
<evidence type="ECO:0000256" key="4">
    <source>
        <dbReference type="ARBA" id="ARBA00022989"/>
    </source>
</evidence>
<evidence type="ECO:0000256" key="7">
    <source>
        <dbReference type="ARBA" id="ARBA00023170"/>
    </source>
</evidence>
<evidence type="ECO:0000256" key="1">
    <source>
        <dbReference type="ARBA" id="ARBA00004141"/>
    </source>
</evidence>
<feature type="transmembrane region" description="Helical" evidence="9">
    <location>
        <begin position="301"/>
        <end position="321"/>
    </location>
</feature>
<keyword evidence="13" id="KW-1185">Reference proteome</keyword>
<dbReference type="PROSITE" id="PS50262">
    <property type="entry name" value="G_PROTEIN_RECEP_F1_2"/>
    <property type="match status" value="1"/>
</dbReference>
<keyword evidence="8" id="KW-0807">Transducer</keyword>
<gene>
    <name evidence="12" type="ORF">SK128_003737</name>
</gene>
<dbReference type="PANTHER" id="PTHR24235">
    <property type="entry name" value="NEUROPEPTIDE Y RECEPTOR"/>
    <property type="match status" value="1"/>
</dbReference>